<dbReference type="Proteomes" id="UP000036681">
    <property type="component" value="Unplaced"/>
</dbReference>
<feature type="compositionally biased region" description="Polar residues" evidence="1">
    <location>
        <begin position="32"/>
        <end position="46"/>
    </location>
</feature>
<dbReference type="AlphaFoldDB" id="A0A0M3HQ90"/>
<sequence length="144" mass="15852">MRHSGFVTGPSLRETQDLPRHAPSHARRDSLGTMQSGHHDGTNQNPRRCWARFTCATVSARPSSAYLQSTAGAIGPPRAVSTPHRFVKPLPQNLSMQHSILRLSQLGLHAPLDTYYTSHQNHVYSSIATAASSFVPARSRRVKC</sequence>
<evidence type="ECO:0000256" key="1">
    <source>
        <dbReference type="SAM" id="MobiDB-lite"/>
    </source>
</evidence>
<proteinExistence type="predicted"/>
<keyword evidence="2" id="KW-1185">Reference proteome</keyword>
<feature type="compositionally biased region" description="Basic and acidic residues" evidence="1">
    <location>
        <begin position="14"/>
        <end position="30"/>
    </location>
</feature>
<protein>
    <submittedName>
        <fullName evidence="3">Uncharacterized protein</fullName>
    </submittedName>
</protein>
<feature type="region of interest" description="Disordered" evidence="1">
    <location>
        <begin position="1"/>
        <end position="46"/>
    </location>
</feature>
<reference evidence="3" key="1">
    <citation type="submission" date="2017-02" db="UniProtKB">
        <authorList>
            <consortium name="WormBaseParasite"/>
        </authorList>
    </citation>
    <scope>IDENTIFICATION</scope>
</reference>
<name>A0A0M3HQ90_ASCLU</name>
<organism evidence="2 3">
    <name type="scientific">Ascaris lumbricoides</name>
    <name type="common">Giant roundworm</name>
    <dbReference type="NCBI Taxonomy" id="6252"/>
    <lineage>
        <taxon>Eukaryota</taxon>
        <taxon>Metazoa</taxon>
        <taxon>Ecdysozoa</taxon>
        <taxon>Nematoda</taxon>
        <taxon>Chromadorea</taxon>
        <taxon>Rhabditida</taxon>
        <taxon>Spirurina</taxon>
        <taxon>Ascaridomorpha</taxon>
        <taxon>Ascaridoidea</taxon>
        <taxon>Ascarididae</taxon>
        <taxon>Ascaris</taxon>
    </lineage>
</organism>
<evidence type="ECO:0000313" key="2">
    <source>
        <dbReference type="Proteomes" id="UP000036681"/>
    </source>
</evidence>
<accession>A0A0M3HQ90</accession>
<dbReference type="WBParaSite" id="ALUE_0000421601-mRNA-1">
    <property type="protein sequence ID" value="ALUE_0000421601-mRNA-1"/>
    <property type="gene ID" value="ALUE_0000421601"/>
</dbReference>
<evidence type="ECO:0000313" key="3">
    <source>
        <dbReference type="WBParaSite" id="ALUE_0000421601-mRNA-1"/>
    </source>
</evidence>